<protein>
    <recommendedName>
        <fullName evidence="4">Cytochrome c domain-containing protein</fullName>
    </recommendedName>
</protein>
<dbReference type="SUPFAM" id="SSF46626">
    <property type="entry name" value="Cytochrome c"/>
    <property type="match status" value="1"/>
</dbReference>
<evidence type="ECO:0000256" key="3">
    <source>
        <dbReference type="ARBA" id="ARBA00023004"/>
    </source>
</evidence>
<dbReference type="InterPro" id="IPR036909">
    <property type="entry name" value="Cyt_c-like_dom_sf"/>
</dbReference>
<dbReference type="Pfam" id="PF13442">
    <property type="entry name" value="Cytochrome_CBB3"/>
    <property type="match status" value="1"/>
</dbReference>
<evidence type="ECO:0000313" key="5">
    <source>
        <dbReference type="EMBL" id="VAW90051.1"/>
    </source>
</evidence>
<dbReference type="GO" id="GO:0009055">
    <property type="term" value="F:electron transfer activity"/>
    <property type="evidence" value="ECO:0007669"/>
    <property type="project" value="InterPro"/>
</dbReference>
<accession>A0A3B0ZEN2</accession>
<dbReference type="InterPro" id="IPR009056">
    <property type="entry name" value="Cyt_c-like_dom"/>
</dbReference>
<keyword evidence="3" id="KW-0408">Iron</keyword>
<reference evidence="5" key="1">
    <citation type="submission" date="2018-06" db="EMBL/GenBank/DDBJ databases">
        <authorList>
            <person name="Zhirakovskaya E."/>
        </authorList>
    </citation>
    <scope>NUCLEOTIDE SEQUENCE</scope>
</reference>
<gene>
    <name evidence="5" type="ORF">MNBD_GAMMA17-858</name>
</gene>
<evidence type="ECO:0000256" key="2">
    <source>
        <dbReference type="ARBA" id="ARBA00022723"/>
    </source>
</evidence>
<dbReference type="GO" id="GO:0020037">
    <property type="term" value="F:heme binding"/>
    <property type="evidence" value="ECO:0007669"/>
    <property type="project" value="InterPro"/>
</dbReference>
<evidence type="ECO:0000259" key="4">
    <source>
        <dbReference type="Pfam" id="PF13442"/>
    </source>
</evidence>
<dbReference type="Gene3D" id="1.10.760.10">
    <property type="entry name" value="Cytochrome c-like domain"/>
    <property type="match status" value="1"/>
</dbReference>
<proteinExistence type="predicted"/>
<name>A0A3B0ZEN2_9ZZZZ</name>
<dbReference type="AlphaFoldDB" id="A0A3B0ZEN2"/>
<feature type="domain" description="Cytochrome c" evidence="4">
    <location>
        <begin position="39"/>
        <end position="91"/>
    </location>
</feature>
<dbReference type="EMBL" id="UOFQ01000170">
    <property type="protein sequence ID" value="VAW90051.1"/>
    <property type="molecule type" value="Genomic_DNA"/>
</dbReference>
<keyword evidence="1" id="KW-0349">Heme</keyword>
<evidence type="ECO:0000256" key="1">
    <source>
        <dbReference type="ARBA" id="ARBA00022617"/>
    </source>
</evidence>
<sequence length="102" mass="10905">MAAAVIVILAGVIFNTAGKKMMQATSGEVSVVVLPEVDSAGAGLFKQYCAQCHGLPEIDTHTAADWPRAVERMMTNMSASGQQMPSKGERDLIQAYLVRHAK</sequence>
<organism evidence="5">
    <name type="scientific">hydrothermal vent metagenome</name>
    <dbReference type="NCBI Taxonomy" id="652676"/>
    <lineage>
        <taxon>unclassified sequences</taxon>
        <taxon>metagenomes</taxon>
        <taxon>ecological metagenomes</taxon>
    </lineage>
</organism>
<keyword evidence="2" id="KW-0479">Metal-binding</keyword>